<dbReference type="GO" id="GO:0016226">
    <property type="term" value="P:iron-sulfur cluster assembly"/>
    <property type="evidence" value="ECO:0007669"/>
    <property type="project" value="InterPro"/>
</dbReference>
<dbReference type="FunFam" id="3.40.50.300:FF:000418">
    <property type="entry name" value="Iron-sulfur cluster carrier protein"/>
    <property type="match status" value="1"/>
</dbReference>
<dbReference type="RefSeq" id="WP_130503261.1">
    <property type="nucleotide sequence ID" value="NZ_SHLI01000001.1"/>
</dbReference>
<reference evidence="11 12" key="1">
    <citation type="submission" date="2019-02" db="EMBL/GenBank/DDBJ databases">
        <title>Genomic Encyclopedia of Type Strains, Phase IV (KMG-IV): sequencing the most valuable type-strain genomes for metagenomic binning, comparative biology and taxonomic classification.</title>
        <authorList>
            <person name="Goeker M."/>
        </authorList>
    </citation>
    <scope>NUCLEOTIDE SEQUENCE [LARGE SCALE GENOMIC DNA]</scope>
    <source>
        <strain evidence="11 12">DSM 21056</strain>
    </source>
</reference>
<comment type="similarity">
    <text evidence="8 9">Belongs to the Mrp/NBP35 ATP-binding proteins family.</text>
</comment>
<keyword evidence="6 9" id="KW-0408">Iron</keyword>
<organism evidence="11 12">
    <name type="scientific">Spiribacter vilamensis</name>
    <dbReference type="NCBI Taxonomy" id="531306"/>
    <lineage>
        <taxon>Bacteria</taxon>
        <taxon>Pseudomonadati</taxon>
        <taxon>Pseudomonadota</taxon>
        <taxon>Gammaproteobacteria</taxon>
        <taxon>Chromatiales</taxon>
        <taxon>Ectothiorhodospiraceae</taxon>
        <taxon>Spiribacter</taxon>
    </lineage>
</organism>
<dbReference type="OrthoDB" id="9809679at2"/>
<dbReference type="InterPro" id="IPR000808">
    <property type="entry name" value="Mrp-like_CS"/>
</dbReference>
<evidence type="ECO:0000256" key="3">
    <source>
        <dbReference type="ARBA" id="ARBA00022723"/>
    </source>
</evidence>
<dbReference type="PANTHER" id="PTHR42961:SF2">
    <property type="entry name" value="IRON-SULFUR PROTEIN NUBPL"/>
    <property type="match status" value="1"/>
</dbReference>
<dbReference type="GO" id="GO:0005829">
    <property type="term" value="C:cytosol"/>
    <property type="evidence" value="ECO:0007669"/>
    <property type="project" value="TreeGrafter"/>
</dbReference>
<keyword evidence="12" id="KW-1185">Reference proteome</keyword>
<evidence type="ECO:0000256" key="7">
    <source>
        <dbReference type="ARBA" id="ARBA00023014"/>
    </source>
</evidence>
<comment type="subunit">
    <text evidence="9">Homodimer.</text>
</comment>
<keyword evidence="5 9" id="KW-0067">ATP-binding</keyword>
<proteinExistence type="inferred from homology"/>
<dbReference type="GO" id="GO:0016887">
    <property type="term" value="F:ATP hydrolysis activity"/>
    <property type="evidence" value="ECO:0007669"/>
    <property type="project" value="UniProtKB-UniRule"/>
</dbReference>
<comment type="similarity">
    <text evidence="2">In the C-terminal section; belongs to the Mrp/NBP35 ATP-binding proteins family.</text>
</comment>
<dbReference type="CDD" id="cd02037">
    <property type="entry name" value="Mrp_NBP35"/>
    <property type="match status" value="1"/>
</dbReference>
<evidence type="ECO:0000256" key="2">
    <source>
        <dbReference type="ARBA" id="ARBA00008205"/>
    </source>
</evidence>
<feature type="domain" description="MIP18 family-like" evidence="10">
    <location>
        <begin position="6"/>
        <end position="79"/>
    </location>
</feature>
<evidence type="ECO:0000256" key="5">
    <source>
        <dbReference type="ARBA" id="ARBA00022840"/>
    </source>
</evidence>
<dbReference type="SUPFAM" id="SSF117916">
    <property type="entry name" value="Fe-S cluster assembly (FSCA) domain-like"/>
    <property type="match status" value="1"/>
</dbReference>
<keyword evidence="3 9" id="KW-0479">Metal-binding</keyword>
<dbReference type="Gene3D" id="3.30.300.130">
    <property type="entry name" value="Fe-S cluster assembly (FSCA)"/>
    <property type="match status" value="1"/>
</dbReference>
<dbReference type="InterPro" id="IPR034904">
    <property type="entry name" value="FSCA_dom_sf"/>
</dbReference>
<keyword evidence="9" id="KW-0378">Hydrolase</keyword>
<dbReference type="PANTHER" id="PTHR42961">
    <property type="entry name" value="IRON-SULFUR PROTEIN NUBPL"/>
    <property type="match status" value="1"/>
</dbReference>
<dbReference type="Proteomes" id="UP000292298">
    <property type="component" value="Unassembled WGS sequence"/>
</dbReference>
<evidence type="ECO:0000256" key="1">
    <source>
        <dbReference type="ARBA" id="ARBA00007352"/>
    </source>
</evidence>
<dbReference type="GO" id="GO:0005524">
    <property type="term" value="F:ATP binding"/>
    <property type="evidence" value="ECO:0007669"/>
    <property type="project" value="UniProtKB-UniRule"/>
</dbReference>
<dbReference type="GO" id="GO:0051539">
    <property type="term" value="F:4 iron, 4 sulfur cluster binding"/>
    <property type="evidence" value="ECO:0007669"/>
    <property type="project" value="TreeGrafter"/>
</dbReference>
<name>A0A4Q8D0X5_9GAMM</name>
<evidence type="ECO:0000259" key="10">
    <source>
        <dbReference type="Pfam" id="PF01883"/>
    </source>
</evidence>
<dbReference type="Gene3D" id="3.40.50.300">
    <property type="entry name" value="P-loop containing nucleotide triphosphate hydrolases"/>
    <property type="match status" value="1"/>
</dbReference>
<dbReference type="SUPFAM" id="SSF52540">
    <property type="entry name" value="P-loop containing nucleoside triphosphate hydrolases"/>
    <property type="match status" value="1"/>
</dbReference>
<comment type="similarity">
    <text evidence="1">In the N-terminal section; belongs to the MIP18 family.</text>
</comment>
<keyword evidence="4 9" id="KW-0547">Nucleotide-binding</keyword>
<feature type="binding site" evidence="9">
    <location>
        <begin position="107"/>
        <end position="114"/>
    </location>
    <ligand>
        <name>ATP</name>
        <dbReference type="ChEBI" id="CHEBI:30616"/>
    </ligand>
</feature>
<dbReference type="GO" id="GO:0046872">
    <property type="term" value="F:metal ion binding"/>
    <property type="evidence" value="ECO:0007669"/>
    <property type="project" value="UniProtKB-KW"/>
</dbReference>
<protein>
    <recommendedName>
        <fullName evidence="9">Iron-sulfur cluster carrier protein</fullName>
    </recommendedName>
</protein>
<comment type="caution">
    <text evidence="11">The sequence shown here is derived from an EMBL/GenBank/DDBJ whole genome shotgun (WGS) entry which is preliminary data.</text>
</comment>
<keyword evidence="7 9" id="KW-0411">Iron-sulfur</keyword>
<dbReference type="InterPro" id="IPR019591">
    <property type="entry name" value="Mrp/NBP35_ATP-bd"/>
</dbReference>
<accession>A0A4Q8D0X5</accession>
<dbReference type="EMBL" id="SHLI01000001">
    <property type="protein sequence ID" value="RZU98996.1"/>
    <property type="molecule type" value="Genomic_DNA"/>
</dbReference>
<dbReference type="InterPro" id="IPR027417">
    <property type="entry name" value="P-loop_NTPase"/>
</dbReference>
<dbReference type="NCBIfam" id="NF008669">
    <property type="entry name" value="PRK11670.1"/>
    <property type="match status" value="1"/>
</dbReference>
<comment type="function">
    <text evidence="9">Binds and transfers iron-sulfur (Fe-S) clusters to target apoproteins. Can hydrolyze ATP.</text>
</comment>
<evidence type="ECO:0000313" key="12">
    <source>
        <dbReference type="Proteomes" id="UP000292298"/>
    </source>
</evidence>
<dbReference type="AlphaFoldDB" id="A0A4Q8D0X5"/>
<dbReference type="InterPro" id="IPR002744">
    <property type="entry name" value="MIP18-like"/>
</dbReference>
<dbReference type="GO" id="GO:0140663">
    <property type="term" value="F:ATP-dependent FeS chaperone activity"/>
    <property type="evidence" value="ECO:0007669"/>
    <property type="project" value="InterPro"/>
</dbReference>
<evidence type="ECO:0000256" key="4">
    <source>
        <dbReference type="ARBA" id="ARBA00022741"/>
    </source>
</evidence>
<dbReference type="Pfam" id="PF01883">
    <property type="entry name" value="FeS_assembly_P"/>
    <property type="match status" value="1"/>
</dbReference>
<dbReference type="InterPro" id="IPR044304">
    <property type="entry name" value="NUBPL-like"/>
</dbReference>
<dbReference type="PROSITE" id="PS01215">
    <property type="entry name" value="MRP"/>
    <property type="match status" value="1"/>
</dbReference>
<evidence type="ECO:0000256" key="6">
    <source>
        <dbReference type="ARBA" id="ARBA00023004"/>
    </source>
</evidence>
<dbReference type="Pfam" id="PF10609">
    <property type="entry name" value="ParA"/>
    <property type="match status" value="1"/>
</dbReference>
<dbReference type="InterPro" id="IPR033756">
    <property type="entry name" value="YlxH/NBP35"/>
</dbReference>
<evidence type="ECO:0000313" key="11">
    <source>
        <dbReference type="EMBL" id="RZU98996.1"/>
    </source>
</evidence>
<evidence type="ECO:0000256" key="9">
    <source>
        <dbReference type="HAMAP-Rule" id="MF_02040"/>
    </source>
</evidence>
<sequence>MSELNRAAVEQVLSGWTEPSLGCDLISAEAVTDIQVTGDDVTIALSLGFPTQRYQQTLKEALETRVREATGARSVTVSVAWSVASRQVQEALKPMDNVRNIIAVASAKGGVGKSTCAANLALALADEGARVGILDADIYGPSQPRMMGVAGRKPDSPEGKTMYPLENHGVQIMSIGFLIEEDSPMVWRGPMVTQALTQLLNDTRWDALDYLIIDLPPGTGDIQLTLSQKVPVAGAVVVTTPQEIATLDARKGVRMFEKVKVPVLGILENMSLHICSHCGHEEALFGTGGGQQLADEEGVAMLGALPLERGIREQADNGVPTVVAAPESQAAERFREAARRTVAILSRQDPAGTSRFPNIVVDDD</sequence>
<evidence type="ECO:0000256" key="8">
    <source>
        <dbReference type="ARBA" id="ARBA00024036"/>
    </source>
</evidence>
<dbReference type="HAMAP" id="MF_02040">
    <property type="entry name" value="Mrp_NBP35"/>
    <property type="match status" value="1"/>
</dbReference>
<gene>
    <name evidence="11" type="ORF">EV698_1272</name>
</gene>